<dbReference type="RefSeq" id="WP_279251306.1">
    <property type="nucleotide sequence ID" value="NZ_SHNP01000001.1"/>
</dbReference>
<gene>
    <name evidence="1" type="ORF">EYC87_01535</name>
</gene>
<keyword evidence="2" id="KW-1185">Reference proteome</keyword>
<dbReference type="Proteomes" id="UP001143307">
    <property type="component" value="Unassembled WGS sequence"/>
</dbReference>
<protein>
    <recommendedName>
        <fullName evidence="3">C2H2-type domain-containing protein</fullName>
    </recommendedName>
</protein>
<evidence type="ECO:0008006" key="3">
    <source>
        <dbReference type="Google" id="ProtNLM"/>
    </source>
</evidence>
<reference evidence="1" key="1">
    <citation type="submission" date="2019-02" db="EMBL/GenBank/DDBJ databases">
        <authorList>
            <person name="Li S.-H."/>
        </authorList>
    </citation>
    <scope>NUCLEOTIDE SEQUENCE</scope>
    <source>
        <strain evidence="1">IMCC8485</strain>
    </source>
</reference>
<name>A0ABT3SQN4_9GAMM</name>
<evidence type="ECO:0000313" key="1">
    <source>
        <dbReference type="EMBL" id="MCX2972268.1"/>
    </source>
</evidence>
<proteinExistence type="predicted"/>
<organism evidence="1 2">
    <name type="scientific">Candidatus Seongchinamella marina</name>
    <dbReference type="NCBI Taxonomy" id="2518990"/>
    <lineage>
        <taxon>Bacteria</taxon>
        <taxon>Pseudomonadati</taxon>
        <taxon>Pseudomonadota</taxon>
        <taxon>Gammaproteobacteria</taxon>
        <taxon>Cellvibrionales</taxon>
        <taxon>Halieaceae</taxon>
        <taxon>Seongchinamella</taxon>
    </lineage>
</organism>
<accession>A0ABT3SQN4</accession>
<evidence type="ECO:0000313" key="2">
    <source>
        <dbReference type="Proteomes" id="UP001143307"/>
    </source>
</evidence>
<dbReference type="EMBL" id="SHNP01000001">
    <property type="protein sequence ID" value="MCX2972268.1"/>
    <property type="molecule type" value="Genomic_DNA"/>
</dbReference>
<sequence length="175" mass="20228">MSEFQMTHVALVGARMDSFAPLGFRNRSDLTMSRALPPAGPRPCQQQDRPALKAQLALELPIWVHNCICDRQFPARERLSMHLRKFEGELRDNRNNEVIATVLNCGFRNQQMNPLELPDSMPLRQRCNMLMHLGPWQEAYRELERQFTAILASEVNQLDLWLASSRTEIDRDVAI</sequence>
<comment type="caution">
    <text evidence="1">The sequence shown here is derived from an EMBL/GenBank/DDBJ whole genome shotgun (WGS) entry which is preliminary data.</text>
</comment>